<evidence type="ECO:0000256" key="3">
    <source>
        <dbReference type="ARBA" id="ARBA00022729"/>
    </source>
</evidence>
<comment type="similarity">
    <text evidence="2">Belongs to the KRE9/KNH1 family.</text>
</comment>
<dbReference type="AlphaFoldDB" id="A0A4C2E3L1"/>
<dbReference type="OrthoDB" id="2432613at2759"/>
<evidence type="ECO:0000313" key="8">
    <source>
        <dbReference type="EMBL" id="GCE97299.1"/>
    </source>
</evidence>
<dbReference type="GO" id="GO:0006078">
    <property type="term" value="P:(1-&gt;6)-beta-D-glucan biosynthetic process"/>
    <property type="evidence" value="ECO:0007669"/>
    <property type="project" value="InterPro"/>
</dbReference>
<dbReference type="GO" id="GO:0042546">
    <property type="term" value="P:cell wall biogenesis"/>
    <property type="evidence" value="ECO:0007669"/>
    <property type="project" value="InterPro"/>
</dbReference>
<comment type="caution">
    <text evidence="8">The sequence shown here is derived from an EMBL/GenBank/DDBJ whole genome shotgun (WGS) entry which is preliminary data.</text>
</comment>
<dbReference type="Proteomes" id="UP000301737">
    <property type="component" value="Unassembled WGS sequence"/>
</dbReference>
<evidence type="ECO:0000256" key="5">
    <source>
        <dbReference type="SAM" id="SignalP"/>
    </source>
</evidence>
<dbReference type="PANTHER" id="PTHR28154:SF1">
    <property type="entry name" value="CELL WALL SYNTHESIS PROTEIN KNH1-RELATED"/>
    <property type="match status" value="1"/>
</dbReference>
<proteinExistence type="inferred from homology"/>
<keyword evidence="3 5" id="KW-0732">Signal</keyword>
<evidence type="ECO:0000256" key="2">
    <source>
        <dbReference type="ARBA" id="ARBA00006816"/>
    </source>
</evidence>
<dbReference type="Pfam" id="PF10342">
    <property type="entry name" value="Kre9_KNH"/>
    <property type="match status" value="1"/>
</dbReference>
<protein>
    <submittedName>
        <fullName evidence="8">Cell wall synthesis protein knh1</fullName>
    </submittedName>
</protein>
<sequence length="273" mass="30950">MIHITMQFFLLFFLLVSHVLGQVNIDSPRYGTKYDLSSGSSMITVEWSVAESPGPKKQEISEYVFTLVSGPNNNIEAFGTVGKADAKQMEEQKFTFPLKNTIAANGWYYLQVMTLTEEGHIIQYSPRFQLTGMIGGRTPQPATDLMVPSHEVRFTAKNILANMNSMSFSVPYYLQNGLAKFAPMQTQPPTKVTKKTWSMVHPTSSFTYYKTKKRRPEQLTTVTPGWSYGLPSEWNEATPALRPLNNGGWYNPSQRLSLTPRKMNAERRRLTSQ</sequence>
<evidence type="ECO:0000256" key="4">
    <source>
        <dbReference type="SAM" id="MobiDB-lite"/>
    </source>
</evidence>
<name>A0A4C2E3L1_9SACH</name>
<dbReference type="EMBL" id="BIMX01000001">
    <property type="protein sequence ID" value="GCE97299.1"/>
    <property type="molecule type" value="Genomic_DNA"/>
</dbReference>
<evidence type="ECO:0000256" key="1">
    <source>
        <dbReference type="ARBA" id="ARBA00004010"/>
    </source>
</evidence>
<dbReference type="GO" id="GO:0031505">
    <property type="term" value="P:fungal-type cell wall organization"/>
    <property type="evidence" value="ECO:0007669"/>
    <property type="project" value="TreeGrafter"/>
</dbReference>
<feature type="domain" description="Yeast cell wall synthesis Kre9/Knh1 C-terminal" evidence="6">
    <location>
        <begin position="164"/>
        <end position="264"/>
    </location>
</feature>
<gene>
    <name evidence="8" type="primary">KNH1</name>
    <name evidence="8" type="ORF">ZYGM_004829</name>
</gene>
<dbReference type="InterPro" id="IPR018466">
    <property type="entry name" value="Kre9/Knh1-like_N"/>
</dbReference>
<comment type="function">
    <text evidence="1">Involved in cell wall beta(1-&gt;6) glucan synthesis.</text>
</comment>
<keyword evidence="9" id="KW-1185">Reference proteome</keyword>
<feature type="compositionally biased region" description="Basic and acidic residues" evidence="4">
    <location>
        <begin position="263"/>
        <end position="273"/>
    </location>
</feature>
<dbReference type="PANTHER" id="PTHR28154">
    <property type="entry name" value="CELL WALL SYNTHESIS PROTEIN KNH1-RELATED"/>
    <property type="match status" value="1"/>
</dbReference>
<feature type="domain" description="Yeast cell wall synthesis Kre9/Knh1-like N-terminal" evidence="7">
    <location>
        <begin position="33"/>
        <end position="130"/>
    </location>
</feature>
<feature type="chain" id="PRO_5020888150" evidence="5">
    <location>
        <begin position="22"/>
        <end position="273"/>
    </location>
</feature>
<evidence type="ECO:0000259" key="7">
    <source>
        <dbReference type="Pfam" id="PF10342"/>
    </source>
</evidence>
<dbReference type="InterPro" id="IPR045328">
    <property type="entry name" value="Kre9/Knh1"/>
</dbReference>
<evidence type="ECO:0000259" key="6">
    <source>
        <dbReference type="Pfam" id="PF05390"/>
    </source>
</evidence>
<dbReference type="InterPro" id="IPR008659">
    <property type="entry name" value="Kre9/Knh1_C"/>
</dbReference>
<accession>A0A4C2E3L1</accession>
<feature type="signal peptide" evidence="5">
    <location>
        <begin position="1"/>
        <end position="21"/>
    </location>
</feature>
<reference evidence="8 9" key="1">
    <citation type="submission" date="2019-01" db="EMBL/GenBank/DDBJ databases">
        <title>Draft Genome Sequencing of Zygosaccharomyces mellis Ca-7.</title>
        <authorList>
            <person name="Shiwa Y."/>
            <person name="Kanesaki Y."/>
            <person name="Ishige T."/>
            <person name="Mura K."/>
            <person name="Hori T."/>
            <person name="Tamura T."/>
        </authorList>
    </citation>
    <scope>NUCLEOTIDE SEQUENCE [LARGE SCALE GENOMIC DNA]</scope>
    <source>
        <strain evidence="8 9">Ca-7</strain>
    </source>
</reference>
<evidence type="ECO:0000313" key="9">
    <source>
        <dbReference type="Proteomes" id="UP000301737"/>
    </source>
</evidence>
<dbReference type="Pfam" id="PF05390">
    <property type="entry name" value="Kre9_KNH1_C"/>
    <property type="match status" value="1"/>
</dbReference>
<organism evidence="8 9">
    <name type="scientific">Zygosaccharomyces mellis</name>
    <dbReference type="NCBI Taxonomy" id="42258"/>
    <lineage>
        <taxon>Eukaryota</taxon>
        <taxon>Fungi</taxon>
        <taxon>Dikarya</taxon>
        <taxon>Ascomycota</taxon>
        <taxon>Saccharomycotina</taxon>
        <taxon>Saccharomycetes</taxon>
        <taxon>Saccharomycetales</taxon>
        <taxon>Saccharomycetaceae</taxon>
        <taxon>Zygosaccharomyces</taxon>
    </lineage>
</organism>
<dbReference type="GO" id="GO:0005576">
    <property type="term" value="C:extracellular region"/>
    <property type="evidence" value="ECO:0007669"/>
    <property type="project" value="TreeGrafter"/>
</dbReference>
<feature type="region of interest" description="Disordered" evidence="4">
    <location>
        <begin position="245"/>
        <end position="273"/>
    </location>
</feature>